<proteinExistence type="predicted"/>
<sequence length="86" mass="9575">MANTIDATNVTDTTNTTVPSTENLITPDGISLFDLQFNNIGVSLLRMYLGEGLVYEWFKAHFDATDMAWFLAGLHKDGRHDILPNS</sequence>
<dbReference type="AlphaFoldDB" id="A0A1M2VTR6"/>
<accession>A0A1M2VTR6</accession>
<protein>
    <submittedName>
        <fullName evidence="1">Uncharacterized protein</fullName>
    </submittedName>
</protein>
<evidence type="ECO:0000313" key="1">
    <source>
        <dbReference type="EMBL" id="OJT11001.1"/>
    </source>
</evidence>
<organism evidence="1 2">
    <name type="scientific">Trametes pubescens</name>
    <name type="common">White-rot fungus</name>
    <dbReference type="NCBI Taxonomy" id="154538"/>
    <lineage>
        <taxon>Eukaryota</taxon>
        <taxon>Fungi</taxon>
        <taxon>Dikarya</taxon>
        <taxon>Basidiomycota</taxon>
        <taxon>Agaricomycotina</taxon>
        <taxon>Agaricomycetes</taxon>
        <taxon>Polyporales</taxon>
        <taxon>Polyporaceae</taxon>
        <taxon>Trametes</taxon>
    </lineage>
</organism>
<dbReference type="EMBL" id="MNAD01000699">
    <property type="protein sequence ID" value="OJT11001.1"/>
    <property type="molecule type" value="Genomic_DNA"/>
</dbReference>
<gene>
    <name evidence="1" type="ORF">TRAPUB_12482</name>
</gene>
<name>A0A1M2VTR6_TRAPU</name>
<dbReference type="Proteomes" id="UP000184267">
    <property type="component" value="Unassembled WGS sequence"/>
</dbReference>
<keyword evidence="2" id="KW-1185">Reference proteome</keyword>
<reference evidence="1 2" key="1">
    <citation type="submission" date="2016-10" db="EMBL/GenBank/DDBJ databases">
        <title>Genome sequence of the basidiomycete white-rot fungus Trametes pubescens.</title>
        <authorList>
            <person name="Makela M.R."/>
            <person name="Granchi Z."/>
            <person name="Peng M."/>
            <person name="De Vries R.P."/>
            <person name="Grigoriev I."/>
            <person name="Riley R."/>
            <person name="Hilden K."/>
        </authorList>
    </citation>
    <scope>NUCLEOTIDE SEQUENCE [LARGE SCALE GENOMIC DNA]</scope>
    <source>
        <strain evidence="1 2">FBCC735</strain>
    </source>
</reference>
<evidence type="ECO:0000313" key="2">
    <source>
        <dbReference type="Proteomes" id="UP000184267"/>
    </source>
</evidence>
<comment type="caution">
    <text evidence="1">The sequence shown here is derived from an EMBL/GenBank/DDBJ whole genome shotgun (WGS) entry which is preliminary data.</text>
</comment>
<dbReference type="OrthoDB" id="2756427at2759"/>